<dbReference type="InterPro" id="IPR000037">
    <property type="entry name" value="SsrA-bd_prot"/>
</dbReference>
<dbReference type="GO" id="GO:0003723">
    <property type="term" value="F:RNA binding"/>
    <property type="evidence" value="ECO:0007669"/>
    <property type="project" value="UniProtKB-UniRule"/>
</dbReference>
<organism evidence="4 5">
    <name type="scientific">Hippea maritima (strain ATCC 700847 / DSM 10411 / MH2)</name>
    <dbReference type="NCBI Taxonomy" id="760142"/>
    <lineage>
        <taxon>Bacteria</taxon>
        <taxon>Pseudomonadati</taxon>
        <taxon>Campylobacterota</taxon>
        <taxon>Desulfurellia</taxon>
        <taxon>Desulfurellales</taxon>
        <taxon>Hippeaceae</taxon>
        <taxon>Hippea</taxon>
    </lineage>
</organism>
<reference evidence="4 5" key="1">
    <citation type="journal article" date="2011" name="Stand. Genomic Sci.">
        <title>Complete genome sequence of the thermophilic sulfur-reducer Hippea maritima type strain (MH(2)).</title>
        <authorList>
            <person name="Huntemann M."/>
            <person name="Lu M."/>
            <person name="Nolan M."/>
            <person name="Lapidus A."/>
            <person name="Lucas S."/>
            <person name="Hammon N."/>
            <person name="Deshpande S."/>
            <person name="Cheng J.F."/>
            <person name="Tapia R."/>
            <person name="Han C."/>
            <person name="Goodwin L."/>
            <person name="Pitluck S."/>
            <person name="Liolios K."/>
            <person name="Pagani I."/>
            <person name="Ivanova N."/>
            <person name="Ovchinikova G."/>
            <person name="Pati A."/>
            <person name="Chen A."/>
            <person name="Palaniappan K."/>
            <person name="Land M."/>
            <person name="Hauser L."/>
            <person name="Jeffries C.D."/>
            <person name="Detter J.C."/>
            <person name="Brambilla E.M."/>
            <person name="Rohde M."/>
            <person name="Spring S."/>
            <person name="Goker M."/>
            <person name="Woyke T."/>
            <person name="Bristow J."/>
            <person name="Eisen J.A."/>
            <person name="Markowitz V."/>
            <person name="Hugenholtz P."/>
            <person name="Kyrpides N.C."/>
            <person name="Klenk H.P."/>
            <person name="Mavromatis K."/>
        </authorList>
    </citation>
    <scope>NUCLEOTIDE SEQUENCE [LARGE SCALE GENOMIC DNA]</scope>
    <source>
        <strain evidence="5">ATCC 700847 / DSM 10411 / MH2</strain>
    </source>
</reference>
<dbReference type="RefSeq" id="WP_013682183.1">
    <property type="nucleotide sequence ID" value="NC_015318.1"/>
</dbReference>
<dbReference type="FunCoup" id="F2LWW2">
    <property type="interactions" value="397"/>
</dbReference>
<dbReference type="PANTHER" id="PTHR30308:SF2">
    <property type="entry name" value="SSRA-BINDING PROTEIN"/>
    <property type="match status" value="1"/>
</dbReference>
<dbReference type="eggNOG" id="COG0691">
    <property type="taxonomic scope" value="Bacteria"/>
</dbReference>
<dbReference type="InterPro" id="IPR020081">
    <property type="entry name" value="SsrA-bd_prot_CS"/>
</dbReference>
<dbReference type="EMBL" id="CP002606">
    <property type="protein sequence ID" value="AEA34146.1"/>
    <property type="molecule type" value="Genomic_DNA"/>
</dbReference>
<gene>
    <name evidence="3" type="primary">smpB</name>
    <name evidence="4" type="ordered locus">Hipma_1184</name>
</gene>
<dbReference type="PANTHER" id="PTHR30308">
    <property type="entry name" value="TMRNA-BINDING COMPONENT OF TRANS-TRANSLATION TAGGING COMPLEX"/>
    <property type="match status" value="1"/>
</dbReference>
<comment type="similarity">
    <text evidence="3">Belongs to the SmpB family.</text>
</comment>
<accession>F2LWW2</accession>
<evidence type="ECO:0000313" key="5">
    <source>
        <dbReference type="Proteomes" id="UP000008139"/>
    </source>
</evidence>
<evidence type="ECO:0000256" key="1">
    <source>
        <dbReference type="ARBA" id="ARBA00022490"/>
    </source>
</evidence>
<dbReference type="Pfam" id="PF01668">
    <property type="entry name" value="SmpB"/>
    <property type="match status" value="1"/>
</dbReference>
<dbReference type="InterPro" id="IPR023620">
    <property type="entry name" value="SmpB"/>
</dbReference>
<dbReference type="PROSITE" id="PS01317">
    <property type="entry name" value="SSRP"/>
    <property type="match status" value="1"/>
</dbReference>
<keyword evidence="5" id="KW-1185">Reference proteome</keyword>
<dbReference type="HAMAP" id="MF_00023">
    <property type="entry name" value="SmpB"/>
    <property type="match status" value="1"/>
</dbReference>
<comment type="function">
    <text evidence="3">Required for rescue of stalled ribosomes mediated by trans-translation. Binds to transfer-messenger RNA (tmRNA), required for stable association of tmRNA with ribosomes. tmRNA and SmpB together mimic tRNA shape, replacing the anticodon stem-loop with SmpB. tmRNA is encoded by the ssrA gene; the 2 termini fold to resemble tRNA(Ala) and it encodes a 'tag peptide', a short internal open reading frame. During trans-translation Ala-aminoacylated tmRNA acts like a tRNA, entering the A-site of stalled ribosomes, displacing the stalled mRNA. The ribosome then switches to translate the ORF on the tmRNA; the nascent peptide is terminated with the 'tag peptide' encoded by the tmRNA and targeted for degradation. The ribosome is freed to recommence translation, which seems to be the essential function of trans-translation.</text>
</comment>
<dbReference type="KEGG" id="hmr:Hipma_1184"/>
<dbReference type="Proteomes" id="UP000008139">
    <property type="component" value="Chromosome"/>
</dbReference>
<proteinExistence type="inferred from homology"/>
<dbReference type="HOGENOM" id="CLU_108953_0_1_7"/>
<dbReference type="GO" id="GO:0005829">
    <property type="term" value="C:cytosol"/>
    <property type="evidence" value="ECO:0007669"/>
    <property type="project" value="TreeGrafter"/>
</dbReference>
<dbReference type="SUPFAM" id="SSF74982">
    <property type="entry name" value="Small protein B (SmpB)"/>
    <property type="match status" value="1"/>
</dbReference>
<evidence type="ECO:0000256" key="3">
    <source>
        <dbReference type="HAMAP-Rule" id="MF_00023"/>
    </source>
</evidence>
<evidence type="ECO:0000313" key="4">
    <source>
        <dbReference type="EMBL" id="AEA34146.1"/>
    </source>
</evidence>
<keyword evidence="2 3" id="KW-0694">RNA-binding</keyword>
<name>F2LWW2_HIPMA</name>
<dbReference type="STRING" id="760142.Hipma_1184"/>
<dbReference type="NCBIfam" id="NF003843">
    <property type="entry name" value="PRK05422.1"/>
    <property type="match status" value="1"/>
</dbReference>
<comment type="subcellular location">
    <subcellularLocation>
        <location evidence="3">Cytoplasm</location>
    </subcellularLocation>
    <text evidence="3">The tmRNA-SmpB complex associates with stalled 70S ribosomes.</text>
</comment>
<dbReference type="GO" id="GO:0070929">
    <property type="term" value="P:trans-translation"/>
    <property type="evidence" value="ECO:0007669"/>
    <property type="project" value="UniProtKB-UniRule"/>
</dbReference>
<dbReference type="CDD" id="cd09294">
    <property type="entry name" value="SmpB"/>
    <property type="match status" value="1"/>
</dbReference>
<dbReference type="AlphaFoldDB" id="F2LWW2"/>
<dbReference type="OrthoDB" id="9805462at2"/>
<dbReference type="InParanoid" id="F2LWW2"/>
<protein>
    <recommendedName>
        <fullName evidence="3">SsrA-binding protein</fullName>
    </recommendedName>
    <alternativeName>
        <fullName evidence="3">Small protein B</fullName>
    </alternativeName>
</protein>
<keyword evidence="1 3" id="KW-0963">Cytoplasm</keyword>
<reference evidence="5" key="2">
    <citation type="submission" date="2011-03" db="EMBL/GenBank/DDBJ databases">
        <title>The complete genome of Hippea maritima DSM 10411.</title>
        <authorList>
            <consortium name="US DOE Joint Genome Institute (JGI-PGF)"/>
            <person name="Lucas S."/>
            <person name="Copeland A."/>
            <person name="Lapidus A."/>
            <person name="Bruce D."/>
            <person name="Goodwin L."/>
            <person name="Pitluck S."/>
            <person name="Peters L."/>
            <person name="Kyrpides N."/>
            <person name="Mavromatis K."/>
            <person name="Pagani I."/>
            <person name="Ivanova N."/>
            <person name="Mikhailova N."/>
            <person name="Lu M."/>
            <person name="Detter J.C."/>
            <person name="Tapia R."/>
            <person name="Han C."/>
            <person name="Land M."/>
            <person name="Hauser L."/>
            <person name="Markowitz V."/>
            <person name="Cheng J.-F."/>
            <person name="Hugenholtz P."/>
            <person name="Woyke T."/>
            <person name="Wu D."/>
            <person name="Spring S."/>
            <person name="Schroeder M."/>
            <person name="Brambilla E."/>
            <person name="Klenk H.-P."/>
            <person name="Eisen J.A."/>
        </authorList>
    </citation>
    <scope>NUCLEOTIDE SEQUENCE [LARGE SCALE GENOMIC DNA]</scope>
    <source>
        <strain evidence="5">ATCC 700847 / DSM 10411 / MH2</strain>
    </source>
</reference>
<dbReference type="Gene3D" id="2.40.280.10">
    <property type="match status" value="1"/>
</dbReference>
<evidence type="ECO:0000256" key="2">
    <source>
        <dbReference type="ARBA" id="ARBA00022884"/>
    </source>
</evidence>
<sequence>MREIVNRKARHDYEILETYEAGLELKGSEVKSIRMGSANLKDSYAEIKNGEIWVNNFHISPYKFASAHTNHDPYRKKKLLLHKYQIRRLIGKVKEKGLTLIPLKVYSKNGKIKMELALAKGKKLFDKRKDIKERDLTREAERELARFK</sequence>
<dbReference type="NCBIfam" id="TIGR00086">
    <property type="entry name" value="smpB"/>
    <property type="match status" value="1"/>
</dbReference>
<dbReference type="GO" id="GO:0070930">
    <property type="term" value="P:trans-translation-dependent protein tagging"/>
    <property type="evidence" value="ECO:0007669"/>
    <property type="project" value="TreeGrafter"/>
</dbReference>